<accession>W8RBG7</accession>
<evidence type="ECO:0000256" key="5">
    <source>
        <dbReference type="ARBA" id="ARBA00022989"/>
    </source>
</evidence>
<evidence type="ECO:0000256" key="2">
    <source>
        <dbReference type="ARBA" id="ARBA00006679"/>
    </source>
</evidence>
<dbReference type="InterPro" id="IPR032808">
    <property type="entry name" value="DoxX"/>
</dbReference>
<name>W8RBG7_STUST</name>
<evidence type="ECO:0000256" key="6">
    <source>
        <dbReference type="ARBA" id="ARBA00023136"/>
    </source>
</evidence>
<evidence type="ECO:0000256" key="4">
    <source>
        <dbReference type="ARBA" id="ARBA00022692"/>
    </source>
</evidence>
<dbReference type="GO" id="GO:0005886">
    <property type="term" value="C:plasma membrane"/>
    <property type="evidence" value="ECO:0007669"/>
    <property type="project" value="UniProtKB-SubCell"/>
</dbReference>
<dbReference type="OrthoDB" id="280866at2"/>
<reference evidence="8 9" key="2">
    <citation type="submission" date="2014-03" db="EMBL/GenBank/DDBJ databases">
        <authorList>
            <person name="Baltrus D."/>
            <person name="Dougherty K."/>
        </authorList>
    </citation>
    <scope>NUCLEOTIDE SEQUENCE</scope>
    <source>
        <strain evidence="8 9">28a24</strain>
    </source>
</reference>
<evidence type="ECO:0000256" key="7">
    <source>
        <dbReference type="SAM" id="Phobius"/>
    </source>
</evidence>
<dbReference type="PANTHER" id="PTHR33452:SF1">
    <property type="entry name" value="INNER MEMBRANE PROTEIN YPHA-RELATED"/>
    <property type="match status" value="1"/>
</dbReference>
<dbReference type="RefSeq" id="WP_025241999.1">
    <property type="nucleotide sequence ID" value="NZ_CP007441.1"/>
</dbReference>
<comment type="similarity">
    <text evidence="2">Belongs to the DoxX family.</text>
</comment>
<comment type="subcellular location">
    <subcellularLocation>
        <location evidence="1">Cell membrane</location>
        <topology evidence="1">Multi-pass membrane protein</topology>
    </subcellularLocation>
</comment>
<keyword evidence="6 7" id="KW-0472">Membrane</keyword>
<dbReference type="PATRIC" id="fig|316.77.peg.2432"/>
<sequence>MTDDIGKLLLRVSVGVLILLHGIAKLQSGIDGVAGMLSGHGLPTFLAYGVYLGEVVGPILVIIGLFTRIGALFMVGNMLFAFALAHMGDLFSLGQMGGWALELQGMFLFGSIAIALLGAGRYSVGGINGRFN</sequence>
<evidence type="ECO:0000313" key="9">
    <source>
        <dbReference type="Proteomes" id="UP000019522"/>
    </source>
</evidence>
<dbReference type="InterPro" id="IPR051907">
    <property type="entry name" value="DoxX-like_oxidoreductase"/>
</dbReference>
<feature type="transmembrane region" description="Helical" evidence="7">
    <location>
        <begin position="105"/>
        <end position="124"/>
    </location>
</feature>
<dbReference type="EMBL" id="CP007441">
    <property type="protein sequence ID" value="AHL75802.1"/>
    <property type="molecule type" value="Genomic_DNA"/>
</dbReference>
<dbReference type="Proteomes" id="UP000019522">
    <property type="component" value="Chromosome"/>
</dbReference>
<gene>
    <name evidence="8" type="ORF">CH92_12125</name>
</gene>
<feature type="transmembrane region" description="Helical" evidence="7">
    <location>
        <begin position="45"/>
        <end position="66"/>
    </location>
</feature>
<evidence type="ECO:0000256" key="1">
    <source>
        <dbReference type="ARBA" id="ARBA00004651"/>
    </source>
</evidence>
<dbReference type="AlphaFoldDB" id="W8RBG7"/>
<protein>
    <submittedName>
        <fullName evidence="8">GntR family transcriptional regulator</fullName>
    </submittedName>
</protein>
<evidence type="ECO:0000313" key="8">
    <source>
        <dbReference type="EMBL" id="AHL75802.1"/>
    </source>
</evidence>
<evidence type="ECO:0000256" key="3">
    <source>
        <dbReference type="ARBA" id="ARBA00022475"/>
    </source>
</evidence>
<feature type="transmembrane region" description="Helical" evidence="7">
    <location>
        <begin position="6"/>
        <end position="24"/>
    </location>
</feature>
<dbReference type="KEGG" id="pstt:CH92_12125"/>
<reference evidence="9" key="1">
    <citation type="journal article" date="2014" name="Genome Announc.">
        <title>Complete Genome Sequence of the Highly Transformable Pseudomonas stutzeri Strain 28a24.</title>
        <authorList>
            <person name="Smith B.A."/>
            <person name="Dougherty K.M."/>
            <person name="Baltrus D.A."/>
        </authorList>
    </citation>
    <scope>NUCLEOTIDE SEQUENCE [LARGE SCALE GENOMIC DNA]</scope>
    <source>
        <strain evidence="9">28a24</strain>
    </source>
</reference>
<organism evidence="8 9">
    <name type="scientific">Stutzerimonas stutzeri</name>
    <name type="common">Pseudomonas stutzeri</name>
    <dbReference type="NCBI Taxonomy" id="316"/>
    <lineage>
        <taxon>Bacteria</taxon>
        <taxon>Pseudomonadati</taxon>
        <taxon>Pseudomonadota</taxon>
        <taxon>Gammaproteobacteria</taxon>
        <taxon>Pseudomonadales</taxon>
        <taxon>Pseudomonadaceae</taxon>
        <taxon>Stutzerimonas</taxon>
    </lineage>
</organism>
<dbReference type="PANTHER" id="PTHR33452">
    <property type="entry name" value="OXIDOREDUCTASE CATD-RELATED"/>
    <property type="match status" value="1"/>
</dbReference>
<proteinExistence type="inferred from homology"/>
<feature type="transmembrane region" description="Helical" evidence="7">
    <location>
        <begin position="72"/>
        <end position="93"/>
    </location>
</feature>
<keyword evidence="5 7" id="KW-1133">Transmembrane helix</keyword>
<keyword evidence="4 7" id="KW-0812">Transmembrane</keyword>
<dbReference type="Pfam" id="PF07681">
    <property type="entry name" value="DoxX"/>
    <property type="match status" value="1"/>
</dbReference>
<keyword evidence="3" id="KW-1003">Cell membrane</keyword>